<protein>
    <submittedName>
        <fullName evidence="2">Uncharacterized protein</fullName>
    </submittedName>
</protein>
<feature type="region of interest" description="Disordered" evidence="1">
    <location>
        <begin position="55"/>
        <end position="75"/>
    </location>
</feature>
<proteinExistence type="predicted"/>
<dbReference type="Proteomes" id="UP001595476">
    <property type="component" value="Unassembled WGS sequence"/>
</dbReference>
<dbReference type="RefSeq" id="WP_386722980.1">
    <property type="nucleotide sequence ID" value="NZ_JBHRSZ010000007.1"/>
</dbReference>
<evidence type="ECO:0000313" key="2">
    <source>
        <dbReference type="EMBL" id="MFC3153062.1"/>
    </source>
</evidence>
<gene>
    <name evidence="2" type="ORF">ACFOEK_18620</name>
</gene>
<sequence>MTNPLRKLVSYLPGTKAWQKRKKLQELRILLKAQGQDVSNLNDDQLEYVAMEVRRQVKESESSQEQQQPDDKTLH</sequence>
<evidence type="ECO:0000256" key="1">
    <source>
        <dbReference type="SAM" id="MobiDB-lite"/>
    </source>
</evidence>
<organism evidence="2 3">
    <name type="scientific">Litoribrevibacter euphylliae</name>
    <dbReference type="NCBI Taxonomy" id="1834034"/>
    <lineage>
        <taxon>Bacteria</taxon>
        <taxon>Pseudomonadati</taxon>
        <taxon>Pseudomonadota</taxon>
        <taxon>Gammaproteobacteria</taxon>
        <taxon>Oceanospirillales</taxon>
        <taxon>Oceanospirillaceae</taxon>
        <taxon>Litoribrevibacter</taxon>
    </lineage>
</organism>
<reference evidence="3" key="1">
    <citation type="journal article" date="2019" name="Int. J. Syst. Evol. Microbiol.">
        <title>The Global Catalogue of Microorganisms (GCM) 10K type strain sequencing project: providing services to taxonomists for standard genome sequencing and annotation.</title>
        <authorList>
            <consortium name="The Broad Institute Genomics Platform"/>
            <consortium name="The Broad Institute Genome Sequencing Center for Infectious Disease"/>
            <person name="Wu L."/>
            <person name="Ma J."/>
        </authorList>
    </citation>
    <scope>NUCLEOTIDE SEQUENCE [LARGE SCALE GENOMIC DNA]</scope>
    <source>
        <strain evidence="3">KCTC 52438</strain>
    </source>
</reference>
<keyword evidence="3" id="KW-1185">Reference proteome</keyword>
<name>A0ABV7HGQ1_9GAMM</name>
<evidence type="ECO:0000313" key="3">
    <source>
        <dbReference type="Proteomes" id="UP001595476"/>
    </source>
</evidence>
<comment type="caution">
    <text evidence="2">The sequence shown here is derived from an EMBL/GenBank/DDBJ whole genome shotgun (WGS) entry which is preliminary data.</text>
</comment>
<dbReference type="EMBL" id="JBHRSZ010000007">
    <property type="protein sequence ID" value="MFC3153062.1"/>
    <property type="molecule type" value="Genomic_DNA"/>
</dbReference>
<accession>A0ABV7HGQ1</accession>